<gene>
    <name evidence="3" type="ORF">CN97_05995</name>
</gene>
<evidence type="ECO:0000313" key="4">
    <source>
        <dbReference type="Proteomes" id="UP000028826"/>
    </source>
</evidence>
<comment type="similarity">
    <text evidence="1 2">Belongs to the UPF0102 family.</text>
</comment>
<comment type="caution">
    <text evidence="3">The sequence shown here is derived from an EMBL/GenBank/DDBJ whole genome shotgun (WGS) entry which is preliminary data.</text>
</comment>
<dbReference type="AlphaFoldDB" id="A0A086YCG4"/>
<dbReference type="SUPFAM" id="SSF52980">
    <property type="entry name" value="Restriction endonuclease-like"/>
    <property type="match status" value="1"/>
</dbReference>
<dbReference type="EMBL" id="JGYG01000001">
    <property type="protein sequence ID" value="KFI31964.1"/>
    <property type="molecule type" value="Genomic_DNA"/>
</dbReference>
<accession>A0A086YCG4</accession>
<dbReference type="GO" id="GO:0003676">
    <property type="term" value="F:nucleic acid binding"/>
    <property type="evidence" value="ECO:0007669"/>
    <property type="project" value="InterPro"/>
</dbReference>
<dbReference type="eggNOG" id="COG0792">
    <property type="taxonomic scope" value="Bacteria"/>
</dbReference>
<dbReference type="InterPro" id="IPR011335">
    <property type="entry name" value="Restrct_endonuc-II-like"/>
</dbReference>
<dbReference type="Gene3D" id="3.40.1350.10">
    <property type="match status" value="1"/>
</dbReference>
<name>A0A086YCG4_9RHOB</name>
<evidence type="ECO:0000256" key="2">
    <source>
        <dbReference type="HAMAP-Rule" id="MF_00048"/>
    </source>
</evidence>
<dbReference type="Pfam" id="PF02021">
    <property type="entry name" value="UPF0102"/>
    <property type="match status" value="1"/>
</dbReference>
<dbReference type="OrthoDB" id="9812968at2"/>
<organism evidence="3 4">
    <name type="scientific">Haematobacter massiliensis</name>
    <dbReference type="NCBI Taxonomy" id="195105"/>
    <lineage>
        <taxon>Bacteria</taxon>
        <taxon>Pseudomonadati</taxon>
        <taxon>Pseudomonadota</taxon>
        <taxon>Alphaproteobacteria</taxon>
        <taxon>Rhodobacterales</taxon>
        <taxon>Paracoccaceae</taxon>
        <taxon>Haematobacter</taxon>
    </lineage>
</organism>
<dbReference type="RefSeq" id="WP_035706134.1">
    <property type="nucleotide sequence ID" value="NZ_CAMIFG010000016.1"/>
</dbReference>
<dbReference type="PANTHER" id="PTHR34039:SF1">
    <property type="entry name" value="UPF0102 PROTEIN YRAN"/>
    <property type="match status" value="1"/>
</dbReference>
<evidence type="ECO:0000313" key="3">
    <source>
        <dbReference type="EMBL" id="KFI31964.1"/>
    </source>
</evidence>
<dbReference type="InterPro" id="IPR003509">
    <property type="entry name" value="UPF0102_YraN-like"/>
</dbReference>
<dbReference type="PANTHER" id="PTHR34039">
    <property type="entry name" value="UPF0102 PROTEIN YRAN"/>
    <property type="match status" value="1"/>
</dbReference>
<dbReference type="InterPro" id="IPR011856">
    <property type="entry name" value="tRNA_endonuc-like_dom_sf"/>
</dbReference>
<evidence type="ECO:0000256" key="1">
    <source>
        <dbReference type="ARBA" id="ARBA00006738"/>
    </source>
</evidence>
<keyword evidence="4" id="KW-1185">Reference proteome</keyword>
<dbReference type="STRING" id="195105.CN97_05995"/>
<reference evidence="3 4" key="1">
    <citation type="submission" date="2014-03" db="EMBL/GenBank/DDBJ databases">
        <title>Genome of Haematobacter massiliensis CCUG 47968.</title>
        <authorList>
            <person name="Wang D."/>
            <person name="Wang G."/>
        </authorList>
    </citation>
    <scope>NUCLEOTIDE SEQUENCE [LARGE SCALE GENOMIC DNA]</scope>
    <source>
        <strain evidence="3 4">CCUG 47968</strain>
    </source>
</reference>
<dbReference type="Proteomes" id="UP000028826">
    <property type="component" value="Unassembled WGS sequence"/>
</dbReference>
<protein>
    <recommendedName>
        <fullName evidence="2">UPF0102 protein CN97_05995</fullName>
    </recommendedName>
</protein>
<dbReference type="HAMAP" id="MF_00048">
    <property type="entry name" value="UPF0102"/>
    <property type="match status" value="1"/>
</dbReference>
<sequence length="117" mass="12718">MDGATRYHSGLAAEASVLRHYTQAGAHCLAERWRGRAGEIDLIFQQGEGVIFVEVKRAATIARAAERLGPRQTMRLLRAAEEYLSQLPAGLSSPSRFDVALVDATGHVETLQNALMA</sequence>
<proteinExistence type="inferred from homology"/>